<dbReference type="PANTHER" id="PTHR23358">
    <property type="entry name" value="METHYLCYTOSINE DIOXYGENASE TET"/>
    <property type="match status" value="1"/>
</dbReference>
<dbReference type="GO" id="GO:0003677">
    <property type="term" value="F:DNA binding"/>
    <property type="evidence" value="ECO:0007669"/>
    <property type="project" value="InterPro"/>
</dbReference>
<comment type="catalytic activity">
    <reaction evidence="13">
        <text>a 5-methyl-2'-deoxycytidine in DNA + 2-oxoglutarate + O2 = a 5-hydroxymethyl-2'-deoxycytidine in DNA + succinate + CO2</text>
        <dbReference type="Rhea" id="RHEA:52636"/>
        <dbReference type="Rhea" id="RHEA-COMP:11370"/>
        <dbReference type="Rhea" id="RHEA-COMP:13315"/>
        <dbReference type="ChEBI" id="CHEBI:15379"/>
        <dbReference type="ChEBI" id="CHEBI:16526"/>
        <dbReference type="ChEBI" id="CHEBI:16810"/>
        <dbReference type="ChEBI" id="CHEBI:30031"/>
        <dbReference type="ChEBI" id="CHEBI:85454"/>
        <dbReference type="ChEBI" id="CHEBI:136731"/>
        <dbReference type="EC" id="1.14.11.80"/>
    </reaction>
</comment>
<dbReference type="Proteomes" id="UP001214576">
    <property type="component" value="Unassembled WGS sequence"/>
</dbReference>
<keyword evidence="18" id="KW-1185">Reference proteome</keyword>
<name>A0AAD4XZC9_OVIAM</name>
<evidence type="ECO:0000256" key="13">
    <source>
        <dbReference type="RuleBase" id="RU367064"/>
    </source>
</evidence>
<comment type="catalytic activity">
    <reaction evidence="11 13">
        <text>a 5-hydroxymethyl-2'-deoxycytidine in DNA + 2-oxoglutarate + O2 = a 5-formyl-2'-deoxycytidine in DNA + succinate + CO2 + H2O</text>
        <dbReference type="Rhea" id="RHEA:53828"/>
        <dbReference type="Rhea" id="RHEA-COMP:13315"/>
        <dbReference type="Rhea" id="RHEA-COMP:13656"/>
        <dbReference type="ChEBI" id="CHEBI:15377"/>
        <dbReference type="ChEBI" id="CHEBI:15379"/>
        <dbReference type="ChEBI" id="CHEBI:16526"/>
        <dbReference type="ChEBI" id="CHEBI:16810"/>
        <dbReference type="ChEBI" id="CHEBI:30031"/>
        <dbReference type="ChEBI" id="CHEBI:136731"/>
        <dbReference type="ChEBI" id="CHEBI:137731"/>
        <dbReference type="EC" id="1.14.11.80"/>
    </reaction>
</comment>
<evidence type="ECO:0000256" key="2">
    <source>
        <dbReference type="ARBA" id="ARBA00007502"/>
    </source>
</evidence>
<protein>
    <recommendedName>
        <fullName evidence="13">Methylcytosine dioxygenase TET</fullName>
        <ecNumber evidence="13">1.14.11.80</ecNumber>
    </recommendedName>
</protein>
<feature type="region of interest" description="Disordered" evidence="15">
    <location>
        <begin position="1016"/>
        <end position="1038"/>
    </location>
</feature>
<evidence type="ECO:0000256" key="10">
    <source>
        <dbReference type="ARBA" id="ARBA00047840"/>
    </source>
</evidence>
<feature type="compositionally biased region" description="Polar residues" evidence="15">
    <location>
        <begin position="1091"/>
        <end position="1114"/>
    </location>
</feature>
<dbReference type="Pfam" id="PF12851">
    <property type="entry name" value="Tet_JBP"/>
    <property type="match status" value="1"/>
</dbReference>
<keyword evidence="7 13" id="KW-0223">Dioxygenase</keyword>
<feature type="compositionally biased region" description="Basic and acidic residues" evidence="15">
    <location>
        <begin position="7"/>
        <end position="21"/>
    </location>
</feature>
<dbReference type="InterPro" id="IPR002857">
    <property type="entry name" value="Znf_CXXC"/>
</dbReference>
<evidence type="ECO:0000256" key="11">
    <source>
        <dbReference type="ARBA" id="ARBA00049431"/>
    </source>
</evidence>
<comment type="caution">
    <text evidence="17">The sequence shown here is derived from an EMBL/GenBank/DDBJ whole genome shotgun (WGS) entry which is preliminary data.</text>
</comment>
<comment type="catalytic activity">
    <reaction evidence="10 13">
        <text>a 5-formyl-2'-deoxycytidine in DNA + 2-oxoglutarate + O2 = a 5-carboxyl-2'-deoxycytidine in DNA + succinate + CO2 + H(+)</text>
        <dbReference type="Rhea" id="RHEA:53832"/>
        <dbReference type="Rhea" id="RHEA-COMP:13656"/>
        <dbReference type="Rhea" id="RHEA-COMP:13657"/>
        <dbReference type="ChEBI" id="CHEBI:15378"/>
        <dbReference type="ChEBI" id="CHEBI:15379"/>
        <dbReference type="ChEBI" id="CHEBI:16526"/>
        <dbReference type="ChEBI" id="CHEBI:16810"/>
        <dbReference type="ChEBI" id="CHEBI:30031"/>
        <dbReference type="ChEBI" id="CHEBI:137731"/>
        <dbReference type="ChEBI" id="CHEBI:137732"/>
        <dbReference type="EC" id="1.14.11.80"/>
    </reaction>
</comment>
<feature type="region of interest" description="Disordered" evidence="15">
    <location>
        <begin position="1"/>
        <end position="42"/>
    </location>
</feature>
<comment type="function">
    <text evidence="13">Dioxygenase that catalyzes the conversion of the modified genomic base 5-methylcytosine (5mC) into 5-hydroxymethylcytosine (5hmC) and plays a key role in epigenetic chromatin reprogramming during embryonic development.</text>
</comment>
<evidence type="ECO:0000256" key="3">
    <source>
        <dbReference type="ARBA" id="ARBA00022454"/>
    </source>
</evidence>
<accession>A0AAD4XZC9</accession>
<dbReference type="PROSITE" id="PS51058">
    <property type="entry name" value="ZF_CXXC"/>
    <property type="match status" value="1"/>
</dbReference>
<evidence type="ECO:0000256" key="5">
    <source>
        <dbReference type="ARBA" id="ARBA00022771"/>
    </source>
</evidence>
<evidence type="ECO:0000256" key="12">
    <source>
        <dbReference type="PROSITE-ProRule" id="PRU00509"/>
    </source>
</evidence>
<comment type="cofactor">
    <cofactor evidence="13">
        <name>Zn(2+)</name>
        <dbReference type="ChEBI" id="CHEBI:29105"/>
    </cofactor>
    <text evidence="13">The zinc ions have a structural role.</text>
</comment>
<evidence type="ECO:0000256" key="4">
    <source>
        <dbReference type="ARBA" id="ARBA00022723"/>
    </source>
</evidence>
<feature type="region of interest" description="Disordered" evidence="15">
    <location>
        <begin position="1232"/>
        <end position="1285"/>
    </location>
</feature>
<dbReference type="Pfam" id="PF02008">
    <property type="entry name" value="zf-CXXC"/>
    <property type="match status" value="1"/>
</dbReference>
<dbReference type="GO" id="GO:0005634">
    <property type="term" value="C:nucleus"/>
    <property type="evidence" value="ECO:0007669"/>
    <property type="project" value="UniProtKB-UniRule"/>
</dbReference>
<keyword evidence="6 13" id="KW-0862">Zinc</keyword>
<dbReference type="GO" id="GO:0008270">
    <property type="term" value="F:zinc ion binding"/>
    <property type="evidence" value="ECO:0007669"/>
    <property type="project" value="UniProtKB-UniRule"/>
</dbReference>
<dbReference type="PANTHER" id="PTHR23358:SF2">
    <property type="entry name" value="METHYLCYTOSINE DIOXYGENASE TET1"/>
    <property type="match status" value="1"/>
</dbReference>
<keyword evidence="9 13" id="KW-0408">Iron</keyword>
<feature type="coiled-coil region" evidence="14">
    <location>
        <begin position="2178"/>
        <end position="2205"/>
    </location>
</feature>
<feature type="compositionally biased region" description="Polar residues" evidence="15">
    <location>
        <begin position="1242"/>
        <end position="1253"/>
    </location>
</feature>
<evidence type="ECO:0000256" key="7">
    <source>
        <dbReference type="ARBA" id="ARBA00022964"/>
    </source>
</evidence>
<dbReference type="GO" id="GO:0070579">
    <property type="term" value="F:DNA 5-methylcytosine dioxygenase activity"/>
    <property type="evidence" value="ECO:0007669"/>
    <property type="project" value="UniProtKB-UniRule"/>
</dbReference>
<feature type="compositionally biased region" description="Polar residues" evidence="15">
    <location>
        <begin position="2047"/>
        <end position="2060"/>
    </location>
</feature>
<feature type="compositionally biased region" description="Low complexity" evidence="15">
    <location>
        <begin position="1016"/>
        <end position="1026"/>
    </location>
</feature>
<feature type="domain" description="CXXC-type" evidence="16">
    <location>
        <begin position="660"/>
        <end position="701"/>
    </location>
</feature>
<evidence type="ECO:0000313" key="17">
    <source>
        <dbReference type="EMBL" id="KAI4529374.1"/>
    </source>
</evidence>
<keyword evidence="3" id="KW-0158">Chromosome</keyword>
<feature type="region of interest" description="Disordered" evidence="15">
    <location>
        <begin position="87"/>
        <end position="113"/>
    </location>
</feature>
<gene>
    <name evidence="17" type="ORF">MG293_020622</name>
</gene>
<dbReference type="InterPro" id="IPR046942">
    <property type="entry name" value="TET_oxygenase"/>
</dbReference>
<proteinExistence type="inferred from homology"/>
<keyword evidence="8 13" id="KW-0560">Oxidoreductase</keyword>
<evidence type="ECO:0000256" key="8">
    <source>
        <dbReference type="ARBA" id="ARBA00023002"/>
    </source>
</evidence>
<reference evidence="17" key="1">
    <citation type="submission" date="2022-03" db="EMBL/GenBank/DDBJ databases">
        <title>Genomic analyses of argali, domestic sheep and their hybrids provide insights into chromosomal evolution, heterosis and genetic basis of agronomic traits.</title>
        <authorList>
            <person name="Li M."/>
        </authorList>
    </citation>
    <scope>NUCLEOTIDE SEQUENCE</scope>
    <source>
        <strain evidence="17">CAU-MHL-2022a</strain>
        <tissue evidence="17">Skin</tissue>
    </source>
</reference>
<feature type="compositionally biased region" description="Low complexity" evidence="15">
    <location>
        <begin position="28"/>
        <end position="39"/>
    </location>
</feature>
<dbReference type="InterPro" id="IPR040175">
    <property type="entry name" value="TET1/2/3"/>
</dbReference>
<keyword evidence="14" id="KW-0175">Coiled coil</keyword>
<dbReference type="GO" id="GO:0045944">
    <property type="term" value="P:positive regulation of transcription by RNA polymerase II"/>
    <property type="evidence" value="ECO:0007669"/>
    <property type="project" value="TreeGrafter"/>
</dbReference>
<sequence length="2250" mass="248237">MPLGGEAEVRAPRAEEREELGRVSGVDSSVPPKKFSSSPMLTQGASSLGEHLALAFPALFGEEASGTKLLEWRFSYFVAMSRSRHARPSKLVRREDLNKKKNNQLKKGSKPANKNVATVKTVSPGKLKQFVQERDVKKKTEPKLTVPVRSLLTRAGAARMNLDRTEVLFQNPESLTCNGFTMALRSTSLSRRLSQPPVVIARPKKVPPPKNLGKQHECDYKVLTDMGVKHSENDSVPMQDPPVPPDIEKLIGIKNASFIKDKSQETTQSWSQGVEDSKIICSTPSDPAAEILSGSLEGTCGGEGLFSRETLNNISDSPRMFAQDTVCVPLLQRAALKVTSEGNPSIQLEDLGSRVESLKLSDSYLDPIKSEHGCCPTSSFNKVVPALDLRNCLSIGGSIYPTSLIKLFLAGSEQETLGAKPDHQEVLKATPDQQEVPDTTPVLGQAVSAVPHQWEVPGANPVHGEPLGETLDPPEIPGAIPVQGEVFGAILSQQVLGMGSGTASDPPIFLPAPHNPVATCNALPAWPEPQGTVSSGLEVPDTMQILPSGSGHTPQPSSNSEIILVPPVIPMNNIENEKKVHISLLPAHTQGFTLAPERGLQPAPQGIAQLSLVSPSTLEGGSSQVSATSMVDINTTVVSRPVPLASTSSPSYTTLLPTLEKKKRKRCGVCEPCQQKTNCGECTYCKNRKNSHQICKKRKCEELKKKPSVIVSLENYSCGFRQDNDATVIFLSLYNERVLVFLLYSRHSHYTAYFHIIFHMEHHFAADFDNKLVNGPKSESMEYSSCAHEEEQRLELNSCPLENVTKNEESMTGIEVENWTQNKKSHLTDHVKGEFSTIKTEVENLKNSEDDRKKILLTDLLEPQKLFAQTVRNGIKNVHYLPTETNLSFKKINIEELGKAFESNPYKFLKDTANHNNVMSTIATSGSCDHLKGKSNVLVIQKPGFNCKSFPDPVNCNSNSHTSIHNESDQPKSLEIIANRDLKEGSTLQPSLLSLMKDRRLTLEQVVAIEALTQLSEAPSENSSPSKSEKDEETEQRTASLLNSCKAILYSVRKDLQDPNLKGEPQSLHHCPSLEKQSSCNAVVFNGQNIISKSHNSSPSDQASTKAQESSTVTNSISLLIPNSNSSKTDTNKNIPQGRITLDSSRSLQPLTTITSKSEYCNQSLDNSIKLDSKDDSSCQDSVHSKIEEDVAAQLTQLASMIKFNYVKPEDKKVESTPISLVAYNVQQKYNQEMGTPPQKPPSNVQNNQGSSVTKQKNTIQKKTKATPSRDRRKKKHMVISCQENDQKKQEQLSYEYSKLHDIWIASKFQRFGQFGPHDFPILLGKIPPLTKVWKPLTQTSSALEHKKLFPPLAQIKFERYYPELAQEKMKVEPLDSIPIIQLKTESNGQAFTENAYTQVQPTVNVNQKAHPLLQPASPTNQCANVLDGSDQRQFQEDVKDQLMHQRLPTSPGISHETPLPDPAQILRNLNVVCSGGITVVSTKNEEDVCSSSVGTSEFPPINSAQKTFNDYAMNFFTNSTKTLVSTTKDSELPTCNCLDRVIQKDKGPYYTHLGAGPSVAAVREIMENRYGQKGNAIRIEIVVYTGKEGKSSNGCPVAKWVLRRSSDEEKVLCLVRQRTGHHCPTAVMVVLIMVWDGIPLPMADKLYSQLTESLKSYNGHPTDRRCTLNENRTCTCQGIDPETCGASFSFGCSWSMYFNGCKFGRSPSPRRFRIDPSSPLHEKNLEDNLQSLATELAPIYKQYAPAAYQNQVALEHIARECRLGKKEGRPFSGVTACLDFCAHPHRDIHNMNNGSTVVCTLTREDNRSFGVIPQDEQLHVLPLYKLSDTDEFGSREGMEAKIKSGAIMVLAPRQKKRMRFTQPVPRSGKKRAAMMTEVLAHKIRAVEKKFIPRIKRKNNSMTNNSKASSLPLLGNKTETVQPEIKSETEPHLIFKGSDNTKSYSPAPFIPQPVKEENLAPAFSWSSKTALVTTAPFKNDASLSYGFSERGSNPHCIMPSARHSGANVAAGECSEIAQPGEMVPLPTLSTPMTNSLGYSEPPIGPSEQLTSNQPNQQPPFITSPHELASSLVEEDEQPSEADEPPSDDPLSDDPLSPAEEKLPHIVEYWSDSEHIFLDANVGGVAIAPSHGSVLIECARRELHATTPVDHPNRNHPTRLSLVFYQHKNLNKPQHGFELNKIKFEAKEAKNKKTKASEQKDQAANEGIELTEVNEFSQIPSHKALTLTHDNVVTVSPYALTHVAGPYNHWV</sequence>
<dbReference type="EMBL" id="JAKZEL010000028">
    <property type="protein sequence ID" value="KAI4529374.1"/>
    <property type="molecule type" value="Genomic_DNA"/>
</dbReference>
<comment type="cofactor">
    <cofactor evidence="13">
        <name>Fe(2+)</name>
        <dbReference type="ChEBI" id="CHEBI:29033"/>
    </cofactor>
    <text evidence="13">Binds 1 Fe(2+) ion per subunit.</text>
</comment>
<evidence type="ECO:0000256" key="1">
    <source>
        <dbReference type="ARBA" id="ARBA00004286"/>
    </source>
</evidence>
<comment type="subcellular location">
    <subcellularLocation>
        <location evidence="1">Chromosome</location>
    </subcellularLocation>
</comment>
<comment type="similarity">
    <text evidence="2 13">Belongs to the TET family.</text>
</comment>
<evidence type="ECO:0000256" key="6">
    <source>
        <dbReference type="ARBA" id="ARBA00022833"/>
    </source>
</evidence>
<dbReference type="InterPro" id="IPR024779">
    <property type="entry name" value="2OGFeDO_JBP1/TET_oxygenase_dom"/>
</dbReference>
<feature type="compositionally biased region" description="Basic residues" evidence="15">
    <location>
        <begin position="100"/>
        <end position="109"/>
    </location>
</feature>
<evidence type="ECO:0000256" key="15">
    <source>
        <dbReference type="SAM" id="MobiDB-lite"/>
    </source>
</evidence>
<feature type="compositionally biased region" description="Basic residues" evidence="15">
    <location>
        <begin position="1260"/>
        <end position="1278"/>
    </location>
</feature>
<evidence type="ECO:0000313" key="18">
    <source>
        <dbReference type="Proteomes" id="UP001214576"/>
    </source>
</evidence>
<dbReference type="GO" id="GO:0005694">
    <property type="term" value="C:chromosome"/>
    <property type="evidence" value="ECO:0007669"/>
    <property type="project" value="UniProtKB-SubCell"/>
</dbReference>
<keyword evidence="4 13" id="KW-0479">Metal-binding</keyword>
<feature type="compositionally biased region" description="Acidic residues" evidence="15">
    <location>
        <begin position="2072"/>
        <end position="2091"/>
    </location>
</feature>
<evidence type="ECO:0000256" key="9">
    <source>
        <dbReference type="ARBA" id="ARBA00023004"/>
    </source>
</evidence>
<feature type="region of interest" description="Disordered" evidence="15">
    <location>
        <begin position="2021"/>
        <end position="2098"/>
    </location>
</feature>
<feature type="region of interest" description="Disordered" evidence="15">
    <location>
        <begin position="1091"/>
        <end position="1146"/>
    </location>
</feature>
<feature type="compositionally biased region" description="Low complexity" evidence="15">
    <location>
        <begin position="1115"/>
        <end position="1134"/>
    </location>
</feature>
<dbReference type="GO" id="GO:0141166">
    <property type="term" value="P:chromosomal 5-methylcytosine DNA demethylation pathway"/>
    <property type="evidence" value="ECO:0007669"/>
    <property type="project" value="UniProtKB-UniRule"/>
</dbReference>
<organism evidence="17 18">
    <name type="scientific">Ovis ammon polii</name>
    <dbReference type="NCBI Taxonomy" id="230172"/>
    <lineage>
        <taxon>Eukaryota</taxon>
        <taxon>Metazoa</taxon>
        <taxon>Chordata</taxon>
        <taxon>Craniata</taxon>
        <taxon>Vertebrata</taxon>
        <taxon>Euteleostomi</taxon>
        <taxon>Mammalia</taxon>
        <taxon>Eutheria</taxon>
        <taxon>Laurasiatheria</taxon>
        <taxon>Artiodactyla</taxon>
        <taxon>Ruminantia</taxon>
        <taxon>Pecora</taxon>
        <taxon>Bovidae</taxon>
        <taxon>Caprinae</taxon>
        <taxon>Ovis</taxon>
    </lineage>
</organism>
<evidence type="ECO:0000259" key="16">
    <source>
        <dbReference type="PROSITE" id="PS51058"/>
    </source>
</evidence>
<evidence type="ECO:0000256" key="14">
    <source>
        <dbReference type="SAM" id="Coils"/>
    </source>
</evidence>
<dbReference type="SMART" id="SM01333">
    <property type="entry name" value="Tet_JBP"/>
    <property type="match status" value="1"/>
</dbReference>
<feature type="compositionally biased region" description="Polar residues" evidence="15">
    <location>
        <begin position="2027"/>
        <end position="2037"/>
    </location>
</feature>
<keyword evidence="5 12" id="KW-0863">Zinc-finger</keyword>
<dbReference type="EC" id="1.14.11.80" evidence="13"/>
<dbReference type="GO" id="GO:0040029">
    <property type="term" value="P:epigenetic regulation of gene expression"/>
    <property type="evidence" value="ECO:0007669"/>
    <property type="project" value="InterPro"/>
</dbReference>